<name>A0A0F9ILM0_9ZZZZ</name>
<sequence>MRVTVRARAIASLLPWPFGLCHGADPPSAKGQSVEELTRQLRSGDSKLRMEAVNCLAGEGSGWGVCHTGLTQHTAGCRR</sequence>
<reference evidence="1" key="1">
    <citation type="journal article" date="2015" name="Nature">
        <title>Complex archaea that bridge the gap between prokaryotes and eukaryotes.</title>
        <authorList>
            <person name="Spang A."/>
            <person name="Saw J.H."/>
            <person name="Jorgensen S.L."/>
            <person name="Zaremba-Niedzwiedzka K."/>
            <person name="Martijn J."/>
            <person name="Lind A.E."/>
            <person name="van Eijk R."/>
            <person name="Schleper C."/>
            <person name="Guy L."/>
            <person name="Ettema T.J."/>
        </authorList>
    </citation>
    <scope>NUCLEOTIDE SEQUENCE</scope>
</reference>
<evidence type="ECO:0000313" key="1">
    <source>
        <dbReference type="EMBL" id="KKL94690.1"/>
    </source>
</evidence>
<proteinExistence type="predicted"/>
<protein>
    <submittedName>
        <fullName evidence="1">Uncharacterized protein</fullName>
    </submittedName>
</protein>
<dbReference type="AlphaFoldDB" id="A0A0F9ILM0"/>
<gene>
    <name evidence="1" type="ORF">LCGC14_1862120</name>
</gene>
<organism evidence="1">
    <name type="scientific">marine sediment metagenome</name>
    <dbReference type="NCBI Taxonomy" id="412755"/>
    <lineage>
        <taxon>unclassified sequences</taxon>
        <taxon>metagenomes</taxon>
        <taxon>ecological metagenomes</taxon>
    </lineage>
</organism>
<dbReference type="EMBL" id="LAZR01018861">
    <property type="protein sequence ID" value="KKL94690.1"/>
    <property type="molecule type" value="Genomic_DNA"/>
</dbReference>
<comment type="caution">
    <text evidence="1">The sequence shown here is derived from an EMBL/GenBank/DDBJ whole genome shotgun (WGS) entry which is preliminary data.</text>
</comment>
<accession>A0A0F9ILM0</accession>